<dbReference type="InterPro" id="IPR036388">
    <property type="entry name" value="WH-like_DNA-bd_sf"/>
</dbReference>
<evidence type="ECO:0000259" key="4">
    <source>
        <dbReference type="PROSITE" id="PS51755"/>
    </source>
</evidence>
<dbReference type="Pfam" id="PF00486">
    <property type="entry name" value="Trans_reg_C"/>
    <property type="match status" value="1"/>
</dbReference>
<evidence type="ECO:0000313" key="5">
    <source>
        <dbReference type="EMBL" id="MFC3227991.1"/>
    </source>
</evidence>
<dbReference type="Gene3D" id="1.10.10.10">
    <property type="entry name" value="Winged helix-like DNA-binding domain superfamily/Winged helix DNA-binding domain"/>
    <property type="match status" value="1"/>
</dbReference>
<accession>A0ABV7L0X4</accession>
<dbReference type="InterPro" id="IPR016032">
    <property type="entry name" value="Sig_transdc_resp-reg_C-effctor"/>
</dbReference>
<dbReference type="Proteomes" id="UP001595528">
    <property type="component" value="Unassembled WGS sequence"/>
</dbReference>
<protein>
    <submittedName>
        <fullName evidence="5">Transcriptional regulator</fullName>
    </submittedName>
</protein>
<keyword evidence="1 2" id="KW-0238">DNA-binding</keyword>
<evidence type="ECO:0000256" key="2">
    <source>
        <dbReference type="PROSITE-ProRule" id="PRU01091"/>
    </source>
</evidence>
<dbReference type="RefSeq" id="WP_379900675.1">
    <property type="nucleotide sequence ID" value="NZ_JBHRTR010000027.1"/>
</dbReference>
<feature type="region of interest" description="Disordered" evidence="3">
    <location>
        <begin position="102"/>
        <end position="141"/>
    </location>
</feature>
<evidence type="ECO:0000256" key="1">
    <source>
        <dbReference type="ARBA" id="ARBA00023125"/>
    </source>
</evidence>
<feature type="DNA-binding region" description="OmpR/PhoB-type" evidence="2">
    <location>
        <begin position="4"/>
        <end position="100"/>
    </location>
</feature>
<feature type="non-terminal residue" evidence="5">
    <location>
        <position position="141"/>
    </location>
</feature>
<reference evidence="6" key="1">
    <citation type="journal article" date="2019" name="Int. J. Syst. Evol. Microbiol.">
        <title>The Global Catalogue of Microorganisms (GCM) 10K type strain sequencing project: providing services to taxonomists for standard genome sequencing and annotation.</title>
        <authorList>
            <consortium name="The Broad Institute Genomics Platform"/>
            <consortium name="The Broad Institute Genome Sequencing Center for Infectious Disease"/>
            <person name="Wu L."/>
            <person name="Ma J."/>
        </authorList>
    </citation>
    <scope>NUCLEOTIDE SEQUENCE [LARGE SCALE GENOMIC DNA]</scope>
    <source>
        <strain evidence="6">KCTC 42964</strain>
    </source>
</reference>
<name>A0ABV7L0X4_9PROT</name>
<organism evidence="5 6">
    <name type="scientific">Marinibaculum pumilum</name>
    <dbReference type="NCBI Taxonomy" id="1766165"/>
    <lineage>
        <taxon>Bacteria</taxon>
        <taxon>Pseudomonadati</taxon>
        <taxon>Pseudomonadota</taxon>
        <taxon>Alphaproteobacteria</taxon>
        <taxon>Rhodospirillales</taxon>
        <taxon>Rhodospirillaceae</taxon>
        <taxon>Marinibaculum</taxon>
    </lineage>
</organism>
<comment type="caution">
    <text evidence="5">The sequence shown here is derived from an EMBL/GenBank/DDBJ whole genome shotgun (WGS) entry which is preliminary data.</text>
</comment>
<gene>
    <name evidence="5" type="ORF">ACFOGJ_12155</name>
</gene>
<dbReference type="PROSITE" id="PS51755">
    <property type="entry name" value="OMPR_PHOB"/>
    <property type="match status" value="1"/>
</dbReference>
<evidence type="ECO:0000256" key="3">
    <source>
        <dbReference type="SAM" id="MobiDB-lite"/>
    </source>
</evidence>
<keyword evidence="6" id="KW-1185">Reference proteome</keyword>
<evidence type="ECO:0000313" key="6">
    <source>
        <dbReference type="Proteomes" id="UP001595528"/>
    </source>
</evidence>
<dbReference type="EMBL" id="JBHRTR010000027">
    <property type="protein sequence ID" value="MFC3227991.1"/>
    <property type="molecule type" value="Genomic_DNA"/>
</dbReference>
<dbReference type="SUPFAM" id="SSF46894">
    <property type="entry name" value="C-terminal effector domain of the bipartite response regulators"/>
    <property type="match status" value="1"/>
</dbReference>
<proteinExistence type="predicted"/>
<dbReference type="InterPro" id="IPR001867">
    <property type="entry name" value="OmpR/PhoB-type_DNA-bd"/>
</dbReference>
<feature type="domain" description="OmpR/PhoB-type" evidence="4">
    <location>
        <begin position="4"/>
        <end position="100"/>
    </location>
</feature>
<sequence>MTGDDIHRFEGFTLDLRRGALRKGSEQVELRPKSFSLLCYLVENAGRLVPKDELIRAIWPDVAATDESLTRCISDIRLALQDQDQKIIRTVPRRGYLFDAAVSRGADGDRPDGAGSRSETVAAPAPATRSVAVGPTAGGAP</sequence>
<dbReference type="SMART" id="SM00862">
    <property type="entry name" value="Trans_reg_C"/>
    <property type="match status" value="1"/>
</dbReference>
<dbReference type="CDD" id="cd00383">
    <property type="entry name" value="trans_reg_C"/>
    <property type="match status" value="1"/>
</dbReference>